<comment type="caution">
    <text evidence="8">The sequence shown here is derived from an EMBL/GenBank/DDBJ whole genome shotgun (WGS) entry which is preliminary data.</text>
</comment>
<evidence type="ECO:0000256" key="5">
    <source>
        <dbReference type="PROSITE-ProRule" id="PRU00191"/>
    </source>
</evidence>
<reference evidence="8 9" key="1">
    <citation type="journal article" date="2023" name="Sci. Data">
        <title>Genome assembly of the Korean intertidal mud-creeper Batillaria attramentaria.</title>
        <authorList>
            <person name="Patra A.K."/>
            <person name="Ho P.T."/>
            <person name="Jun S."/>
            <person name="Lee S.J."/>
            <person name="Kim Y."/>
            <person name="Won Y.J."/>
        </authorList>
    </citation>
    <scope>NUCLEOTIDE SEQUENCE [LARGE SCALE GENOMIC DNA]</scope>
    <source>
        <strain evidence="8">Wonlab-2016</strain>
    </source>
</reference>
<dbReference type="SMART" id="SM00969">
    <property type="entry name" value="SOCS_box"/>
    <property type="match status" value="1"/>
</dbReference>
<dbReference type="SUPFAM" id="SSF158235">
    <property type="entry name" value="SOCS box-like"/>
    <property type="match status" value="1"/>
</dbReference>
<name>A0ABD0LP12_9CAEN</name>
<feature type="domain" description="SOCS box" evidence="7">
    <location>
        <begin position="319"/>
        <end position="372"/>
    </location>
</feature>
<gene>
    <name evidence="8" type="ORF">BaRGS_00007805</name>
</gene>
<dbReference type="CDD" id="cd03587">
    <property type="entry name" value="SOCS"/>
    <property type="match status" value="1"/>
</dbReference>
<dbReference type="PROSITE" id="PS50225">
    <property type="entry name" value="SOCS"/>
    <property type="match status" value="1"/>
</dbReference>
<keyword evidence="2" id="KW-0734">Signal transduction inhibitor</keyword>
<sequence>MVCQASEPMECIPNSQAAQPAAARVCDHQSSRADVSIASGLQPVPFFQPVQHVTKHSMDISPFTLLSSPAHGSRSDEKPAMCSRCGSCCRPEPRTQTVTAASVHDNTGHGASGATVSTRDSCLSQNLALPAGPLRSPRLSSSSDSGDSNPCIRQRFEVETAAAAARSPCSDRDEESSAFIQQYLYTKLPPVTTETDMDRLTRSMEAVVDNCIFYPDLDSVSAKSLLQDKDEGVFLVRNSSDPKFIFALSVKTVRGATSVRIQYQRGFFQLDCEDRMKRRLPRFESLMDLVDFHVAQCRDGTGDQCRWLETSGRKDMVVKLTKPLRHSPPSLLHMARLTVNQQLKDLHLPSCSTDKLPLPETMKTYLREYPFKI</sequence>
<dbReference type="InterPro" id="IPR036860">
    <property type="entry name" value="SH2_dom_sf"/>
</dbReference>
<evidence type="ECO:0000256" key="2">
    <source>
        <dbReference type="ARBA" id="ARBA00022700"/>
    </source>
</evidence>
<keyword evidence="4 5" id="KW-0727">SH2 domain</keyword>
<dbReference type="PANTHER" id="PTHR10155:SF16">
    <property type="entry name" value="SUPPRESSOR OF CYTOKINE SIGNALING 2"/>
    <property type="match status" value="1"/>
</dbReference>
<feature type="domain" description="SH2" evidence="6">
    <location>
        <begin position="212"/>
        <end position="324"/>
    </location>
</feature>
<dbReference type="InterPro" id="IPR036036">
    <property type="entry name" value="SOCS_box-like_dom_sf"/>
</dbReference>
<evidence type="ECO:0000313" key="9">
    <source>
        <dbReference type="Proteomes" id="UP001519460"/>
    </source>
</evidence>
<dbReference type="Gene3D" id="3.30.505.10">
    <property type="entry name" value="SH2 domain"/>
    <property type="match status" value="1"/>
</dbReference>
<dbReference type="SUPFAM" id="SSF55550">
    <property type="entry name" value="SH2 domain"/>
    <property type="match status" value="1"/>
</dbReference>
<keyword evidence="1" id="KW-0341">Growth regulation</keyword>
<dbReference type="Proteomes" id="UP001519460">
    <property type="component" value="Unassembled WGS sequence"/>
</dbReference>
<evidence type="ECO:0000259" key="7">
    <source>
        <dbReference type="PROSITE" id="PS50225"/>
    </source>
</evidence>
<proteinExistence type="predicted"/>
<dbReference type="InterPro" id="IPR001496">
    <property type="entry name" value="SOCS_box"/>
</dbReference>
<evidence type="ECO:0000313" key="8">
    <source>
        <dbReference type="EMBL" id="KAK7500925.1"/>
    </source>
</evidence>
<evidence type="ECO:0000256" key="1">
    <source>
        <dbReference type="ARBA" id="ARBA00022604"/>
    </source>
</evidence>
<dbReference type="PROSITE" id="PS50001">
    <property type="entry name" value="SH2"/>
    <property type="match status" value="1"/>
</dbReference>
<keyword evidence="3" id="KW-0833">Ubl conjugation pathway</keyword>
<protein>
    <recommendedName>
        <fullName evidence="10">Cytokine-inducible SH2-containing protein</fullName>
    </recommendedName>
</protein>
<dbReference type="Pfam" id="PF07525">
    <property type="entry name" value="SOCS_box"/>
    <property type="match status" value="1"/>
</dbReference>
<dbReference type="GO" id="GO:0009968">
    <property type="term" value="P:negative regulation of signal transduction"/>
    <property type="evidence" value="ECO:0007669"/>
    <property type="project" value="UniProtKB-KW"/>
</dbReference>
<dbReference type="InterPro" id="IPR000980">
    <property type="entry name" value="SH2"/>
</dbReference>
<dbReference type="SMART" id="SM00253">
    <property type="entry name" value="SOCS"/>
    <property type="match status" value="1"/>
</dbReference>
<evidence type="ECO:0000259" key="6">
    <source>
        <dbReference type="PROSITE" id="PS50001"/>
    </source>
</evidence>
<organism evidence="8 9">
    <name type="scientific">Batillaria attramentaria</name>
    <dbReference type="NCBI Taxonomy" id="370345"/>
    <lineage>
        <taxon>Eukaryota</taxon>
        <taxon>Metazoa</taxon>
        <taxon>Spiralia</taxon>
        <taxon>Lophotrochozoa</taxon>
        <taxon>Mollusca</taxon>
        <taxon>Gastropoda</taxon>
        <taxon>Caenogastropoda</taxon>
        <taxon>Sorbeoconcha</taxon>
        <taxon>Cerithioidea</taxon>
        <taxon>Batillariidae</taxon>
        <taxon>Batillaria</taxon>
    </lineage>
</organism>
<evidence type="ECO:0008006" key="10">
    <source>
        <dbReference type="Google" id="ProtNLM"/>
    </source>
</evidence>
<dbReference type="AlphaFoldDB" id="A0ABD0LP12"/>
<evidence type="ECO:0000256" key="3">
    <source>
        <dbReference type="ARBA" id="ARBA00022786"/>
    </source>
</evidence>
<dbReference type="EMBL" id="JACVVK020000034">
    <property type="protein sequence ID" value="KAK7500925.1"/>
    <property type="molecule type" value="Genomic_DNA"/>
</dbReference>
<dbReference type="SMART" id="SM00252">
    <property type="entry name" value="SH2"/>
    <property type="match status" value="1"/>
</dbReference>
<dbReference type="PANTHER" id="PTHR10155">
    <property type="entry name" value="PHOSPHATIDYLINOSITOL 3-KINASE REGULATORY SUBUNIT"/>
    <property type="match status" value="1"/>
</dbReference>
<dbReference type="Pfam" id="PF00017">
    <property type="entry name" value="SH2"/>
    <property type="match status" value="1"/>
</dbReference>
<accession>A0ABD0LP12</accession>
<evidence type="ECO:0000256" key="4">
    <source>
        <dbReference type="ARBA" id="ARBA00022999"/>
    </source>
</evidence>
<keyword evidence="9" id="KW-1185">Reference proteome</keyword>
<dbReference type="Gene3D" id="1.10.750.20">
    <property type="entry name" value="SOCS box"/>
    <property type="match status" value="1"/>
</dbReference>